<proteinExistence type="predicted"/>
<evidence type="ECO:0000259" key="3">
    <source>
        <dbReference type="Pfam" id="PF00534"/>
    </source>
</evidence>
<organism evidence="4 5">
    <name type="scientific">Micromonospora phaseoli</name>
    <dbReference type="NCBI Taxonomy" id="1144548"/>
    <lineage>
        <taxon>Bacteria</taxon>
        <taxon>Bacillati</taxon>
        <taxon>Actinomycetota</taxon>
        <taxon>Actinomycetes</taxon>
        <taxon>Micromonosporales</taxon>
        <taxon>Micromonosporaceae</taxon>
        <taxon>Micromonospora</taxon>
    </lineage>
</organism>
<dbReference type="AlphaFoldDB" id="A0A1H6SPR0"/>
<feature type="domain" description="Glycosyl transferase family 1" evidence="3">
    <location>
        <begin position="187"/>
        <end position="324"/>
    </location>
</feature>
<name>A0A1H6SPR0_9ACTN</name>
<dbReference type="RefSeq" id="WP_092374520.1">
    <property type="nucleotide sequence ID" value="NZ_BOPI01000009.1"/>
</dbReference>
<dbReference type="GO" id="GO:0016757">
    <property type="term" value="F:glycosyltransferase activity"/>
    <property type="evidence" value="ECO:0007669"/>
    <property type="project" value="InterPro"/>
</dbReference>
<dbReference type="STRING" id="1144548.SAMN05443287_101661"/>
<dbReference type="PANTHER" id="PTHR12526">
    <property type="entry name" value="GLYCOSYLTRANSFERASE"/>
    <property type="match status" value="1"/>
</dbReference>
<feature type="region of interest" description="Disordered" evidence="2">
    <location>
        <begin position="366"/>
        <end position="385"/>
    </location>
</feature>
<gene>
    <name evidence="4" type="ORF">SAMN05443287_101661</name>
</gene>
<dbReference type="EMBL" id="FNYV01000001">
    <property type="protein sequence ID" value="SEI65845.1"/>
    <property type="molecule type" value="Genomic_DNA"/>
</dbReference>
<dbReference type="SUPFAM" id="SSF53756">
    <property type="entry name" value="UDP-Glycosyltransferase/glycogen phosphorylase"/>
    <property type="match status" value="1"/>
</dbReference>
<keyword evidence="5" id="KW-1185">Reference proteome</keyword>
<sequence>MSSRDTIVFWQNVPSIHQAPLMRTLAQHAPGPVVVITEFDLPPQREKSGWHRPDYGPATLIAAPSVAERERLEASLAGGVHIFSGVGAYRATTGSLLSIRSRGGALVGVYTEPWNPVSWRGWLRSLRTRMAARRLLGDVDFLLTTGPVGERQYVRIGFPATRVFRFGYFVDPHERVDADVTGSTEGGPIRLVFVGSVDRRKQPELLLTALSRCERDWTLDVVGNGPLLHRAMTLANRLGIDSRVHWQGHLSNTAARDVIAAGDILVLPSRHDGWGAVVNEALMAGTRVVVSDRCGAQDLAVSDSLSRLFDGTDVTSLTRALSATMSYGRVGADERAARVRWAAAHLAPERGAKYLLDLVAHVRDGSPRPAPPWNSTGAGAEKTAQ</sequence>
<accession>A0A1H6SPR0</accession>
<dbReference type="Proteomes" id="UP000198707">
    <property type="component" value="Unassembled WGS sequence"/>
</dbReference>
<dbReference type="OrthoDB" id="3371840at2"/>
<evidence type="ECO:0000256" key="1">
    <source>
        <dbReference type="ARBA" id="ARBA00022679"/>
    </source>
</evidence>
<dbReference type="Pfam" id="PF00534">
    <property type="entry name" value="Glycos_transf_1"/>
    <property type="match status" value="1"/>
</dbReference>
<evidence type="ECO:0000313" key="5">
    <source>
        <dbReference type="Proteomes" id="UP000198707"/>
    </source>
</evidence>
<dbReference type="InterPro" id="IPR001296">
    <property type="entry name" value="Glyco_trans_1"/>
</dbReference>
<protein>
    <submittedName>
        <fullName evidence="4">Glycosyltransferase involved in cell wall bisynthesis</fullName>
    </submittedName>
</protein>
<evidence type="ECO:0000313" key="4">
    <source>
        <dbReference type="EMBL" id="SEI65845.1"/>
    </source>
</evidence>
<evidence type="ECO:0000256" key="2">
    <source>
        <dbReference type="SAM" id="MobiDB-lite"/>
    </source>
</evidence>
<reference evidence="5" key="1">
    <citation type="submission" date="2016-10" db="EMBL/GenBank/DDBJ databases">
        <authorList>
            <person name="Varghese N."/>
            <person name="Submissions S."/>
        </authorList>
    </citation>
    <scope>NUCLEOTIDE SEQUENCE [LARGE SCALE GENOMIC DNA]</scope>
    <source>
        <strain evidence="5">CGMCC 4.7038</strain>
    </source>
</reference>
<keyword evidence="1 4" id="KW-0808">Transferase</keyword>
<dbReference type="Gene3D" id="3.40.50.2000">
    <property type="entry name" value="Glycogen Phosphorylase B"/>
    <property type="match status" value="1"/>
</dbReference>